<dbReference type="Proteomes" id="UP001321760">
    <property type="component" value="Unassembled WGS sequence"/>
</dbReference>
<dbReference type="Pfam" id="PF13409">
    <property type="entry name" value="GST_N_2"/>
    <property type="match status" value="1"/>
</dbReference>
<dbReference type="Gene3D" id="1.20.1050.10">
    <property type="match status" value="1"/>
</dbReference>
<gene>
    <name evidence="2" type="ORF">QBC34DRAFT_423479</name>
</gene>
<evidence type="ECO:0000313" key="2">
    <source>
        <dbReference type="EMBL" id="KAK4451906.1"/>
    </source>
</evidence>
<comment type="caution">
    <text evidence="2">The sequence shown here is derived from an EMBL/GenBank/DDBJ whole genome shotgun (WGS) entry which is preliminary data.</text>
</comment>
<dbReference type="GO" id="GO:0005737">
    <property type="term" value="C:cytoplasm"/>
    <property type="evidence" value="ECO:0007669"/>
    <property type="project" value="TreeGrafter"/>
</dbReference>
<keyword evidence="3" id="KW-1185">Reference proteome</keyword>
<dbReference type="InterPro" id="IPR036249">
    <property type="entry name" value="Thioredoxin-like_sf"/>
</dbReference>
<evidence type="ECO:0000259" key="1">
    <source>
        <dbReference type="PROSITE" id="PS50404"/>
    </source>
</evidence>
<name>A0AAV9GW03_9PEZI</name>
<dbReference type="PROSITE" id="PS50404">
    <property type="entry name" value="GST_NTER"/>
    <property type="match status" value="1"/>
</dbReference>
<evidence type="ECO:0000313" key="3">
    <source>
        <dbReference type="Proteomes" id="UP001321760"/>
    </source>
</evidence>
<reference evidence="2" key="1">
    <citation type="journal article" date="2023" name="Mol. Phylogenet. Evol.">
        <title>Genome-scale phylogeny and comparative genomics of the fungal order Sordariales.</title>
        <authorList>
            <person name="Hensen N."/>
            <person name="Bonometti L."/>
            <person name="Westerberg I."/>
            <person name="Brannstrom I.O."/>
            <person name="Guillou S."/>
            <person name="Cros-Aarteil S."/>
            <person name="Calhoun S."/>
            <person name="Haridas S."/>
            <person name="Kuo A."/>
            <person name="Mondo S."/>
            <person name="Pangilinan J."/>
            <person name="Riley R."/>
            <person name="LaButti K."/>
            <person name="Andreopoulos B."/>
            <person name="Lipzen A."/>
            <person name="Chen C."/>
            <person name="Yan M."/>
            <person name="Daum C."/>
            <person name="Ng V."/>
            <person name="Clum A."/>
            <person name="Steindorff A."/>
            <person name="Ohm R.A."/>
            <person name="Martin F."/>
            <person name="Silar P."/>
            <person name="Natvig D.O."/>
            <person name="Lalanne C."/>
            <person name="Gautier V."/>
            <person name="Ament-Velasquez S.L."/>
            <person name="Kruys A."/>
            <person name="Hutchinson M.I."/>
            <person name="Powell A.J."/>
            <person name="Barry K."/>
            <person name="Miller A.N."/>
            <person name="Grigoriev I.V."/>
            <person name="Debuchy R."/>
            <person name="Gladieux P."/>
            <person name="Hiltunen Thoren M."/>
            <person name="Johannesson H."/>
        </authorList>
    </citation>
    <scope>NUCLEOTIDE SEQUENCE</scope>
    <source>
        <strain evidence="2">PSN243</strain>
    </source>
</reference>
<dbReference type="SUPFAM" id="SSF52833">
    <property type="entry name" value="Thioredoxin-like"/>
    <property type="match status" value="1"/>
</dbReference>
<dbReference type="PANTHER" id="PTHR43968">
    <property type="match status" value="1"/>
</dbReference>
<reference evidence="2" key="2">
    <citation type="submission" date="2023-05" db="EMBL/GenBank/DDBJ databases">
        <authorList>
            <consortium name="Lawrence Berkeley National Laboratory"/>
            <person name="Steindorff A."/>
            <person name="Hensen N."/>
            <person name="Bonometti L."/>
            <person name="Westerberg I."/>
            <person name="Brannstrom I.O."/>
            <person name="Guillou S."/>
            <person name="Cros-Aarteil S."/>
            <person name="Calhoun S."/>
            <person name="Haridas S."/>
            <person name="Kuo A."/>
            <person name="Mondo S."/>
            <person name="Pangilinan J."/>
            <person name="Riley R."/>
            <person name="Labutti K."/>
            <person name="Andreopoulos B."/>
            <person name="Lipzen A."/>
            <person name="Chen C."/>
            <person name="Yanf M."/>
            <person name="Daum C."/>
            <person name="Ng V."/>
            <person name="Clum A."/>
            <person name="Ohm R."/>
            <person name="Martin F."/>
            <person name="Silar P."/>
            <person name="Natvig D."/>
            <person name="Lalanne C."/>
            <person name="Gautier V."/>
            <person name="Ament-Velasquez S.L."/>
            <person name="Kruys A."/>
            <person name="Hutchinson M.I."/>
            <person name="Powell A.J."/>
            <person name="Barry K."/>
            <person name="Miller A.N."/>
            <person name="Grigoriev I.V."/>
            <person name="Debuchy R."/>
            <person name="Gladieux P."/>
            <person name="Thoren M.H."/>
            <person name="Johannesson H."/>
        </authorList>
    </citation>
    <scope>NUCLEOTIDE SEQUENCE</scope>
    <source>
        <strain evidence="2">PSN243</strain>
    </source>
</reference>
<dbReference type="SUPFAM" id="SSF47616">
    <property type="entry name" value="GST C-terminal domain-like"/>
    <property type="match status" value="1"/>
</dbReference>
<dbReference type="CDD" id="cd03194">
    <property type="entry name" value="GST_C_3"/>
    <property type="match status" value="1"/>
</dbReference>
<accession>A0AAV9GW03</accession>
<dbReference type="EMBL" id="MU865926">
    <property type="protein sequence ID" value="KAK4451906.1"/>
    <property type="molecule type" value="Genomic_DNA"/>
</dbReference>
<protein>
    <recommendedName>
        <fullName evidence="1">GST N-terminal domain-containing protein</fullName>
    </recommendedName>
</protein>
<dbReference type="AlphaFoldDB" id="A0AAV9GW03"/>
<dbReference type="InterPro" id="IPR004045">
    <property type="entry name" value="Glutathione_S-Trfase_N"/>
</dbReference>
<dbReference type="Gene3D" id="3.40.30.10">
    <property type="entry name" value="Glutaredoxin"/>
    <property type="match status" value="1"/>
</dbReference>
<dbReference type="PANTHER" id="PTHR43968:SF6">
    <property type="entry name" value="GLUTATHIONE S-TRANSFERASE OMEGA"/>
    <property type="match status" value="1"/>
</dbReference>
<feature type="domain" description="GST N-terminal" evidence="1">
    <location>
        <begin position="1"/>
        <end position="88"/>
    </location>
</feature>
<sequence length="239" mass="26995">MAYRLYITNKNYSSWSMRPWLLMRHFSIPFSETLVELKAGSIAQRHWGEFSPVAHVPCLYHDVDGETLVLWESIAIVEHLAEEEKGKGVYPADKMARAWARSAVGEMHAGFGCIRNEMSMNTGLRIKLGDVSPGLKKDLERINELWTEGLEKFGGPFLAGEEFTAVDAFYAPIVLRIQTFVGAVEWLGESARGYYERILELDGVKEWVDAALKETGRETVHDDQSISGREVLEDLRAKA</sequence>
<proteinExistence type="predicted"/>
<dbReference type="InterPro" id="IPR050983">
    <property type="entry name" value="GST_Omega/HSP26"/>
</dbReference>
<dbReference type="InterPro" id="IPR036282">
    <property type="entry name" value="Glutathione-S-Trfase_C_sf"/>
</dbReference>
<organism evidence="2 3">
    <name type="scientific">Podospora aff. communis PSN243</name>
    <dbReference type="NCBI Taxonomy" id="3040156"/>
    <lineage>
        <taxon>Eukaryota</taxon>
        <taxon>Fungi</taxon>
        <taxon>Dikarya</taxon>
        <taxon>Ascomycota</taxon>
        <taxon>Pezizomycotina</taxon>
        <taxon>Sordariomycetes</taxon>
        <taxon>Sordariomycetidae</taxon>
        <taxon>Sordariales</taxon>
        <taxon>Podosporaceae</taxon>
        <taxon>Podospora</taxon>
    </lineage>
</organism>